<feature type="transmembrane region" description="Helical" evidence="8">
    <location>
        <begin position="76"/>
        <end position="94"/>
    </location>
</feature>
<keyword evidence="4" id="KW-1003">Cell membrane</keyword>
<dbReference type="Pfam" id="PF01032">
    <property type="entry name" value="FecCD"/>
    <property type="match status" value="1"/>
</dbReference>
<evidence type="ECO:0000256" key="7">
    <source>
        <dbReference type="ARBA" id="ARBA00023136"/>
    </source>
</evidence>
<feature type="transmembrane region" description="Helical" evidence="8">
    <location>
        <begin position="24"/>
        <end position="43"/>
    </location>
</feature>
<keyword evidence="10" id="KW-1185">Reference proteome</keyword>
<reference evidence="9 10" key="1">
    <citation type="journal article" date="2019" name="Int. J. Syst. Evol. Microbiol.">
        <title>The Global Catalogue of Microorganisms (GCM) 10K type strain sequencing project: providing services to taxonomists for standard genome sequencing and annotation.</title>
        <authorList>
            <consortium name="The Broad Institute Genomics Platform"/>
            <consortium name="The Broad Institute Genome Sequencing Center for Infectious Disease"/>
            <person name="Wu L."/>
            <person name="Ma J."/>
        </authorList>
    </citation>
    <scope>NUCLEOTIDE SEQUENCE [LARGE SCALE GENOMIC DNA]</scope>
    <source>
        <strain evidence="9 10">JCM 16026</strain>
    </source>
</reference>
<feature type="transmembrane region" description="Helical" evidence="8">
    <location>
        <begin position="205"/>
        <end position="227"/>
    </location>
</feature>
<accession>A0ABN3AWG7</accession>
<dbReference type="PANTHER" id="PTHR30472:SF24">
    <property type="entry name" value="FERRIC ENTEROBACTIN TRANSPORT SYSTEM PERMEASE PROTEIN FEPG"/>
    <property type="match status" value="1"/>
</dbReference>
<comment type="subcellular location">
    <subcellularLocation>
        <location evidence="1">Cell membrane</location>
        <topology evidence="1">Multi-pass membrane protein</topology>
    </subcellularLocation>
</comment>
<feature type="transmembrane region" description="Helical" evidence="8">
    <location>
        <begin position="314"/>
        <end position="335"/>
    </location>
</feature>
<dbReference type="SUPFAM" id="SSF81345">
    <property type="entry name" value="ABC transporter involved in vitamin B12 uptake, BtuC"/>
    <property type="match status" value="1"/>
</dbReference>
<protein>
    <submittedName>
        <fullName evidence="9">Iron ABC transporter permease</fullName>
    </submittedName>
</protein>
<evidence type="ECO:0000256" key="5">
    <source>
        <dbReference type="ARBA" id="ARBA00022692"/>
    </source>
</evidence>
<keyword evidence="7 8" id="KW-0472">Membrane</keyword>
<name>A0ABN3AWG7_9MICO</name>
<evidence type="ECO:0000313" key="9">
    <source>
        <dbReference type="EMBL" id="GAA2175746.1"/>
    </source>
</evidence>
<evidence type="ECO:0000256" key="6">
    <source>
        <dbReference type="ARBA" id="ARBA00022989"/>
    </source>
</evidence>
<evidence type="ECO:0000256" key="2">
    <source>
        <dbReference type="ARBA" id="ARBA00007935"/>
    </source>
</evidence>
<comment type="similarity">
    <text evidence="2">Belongs to the binding-protein-dependent transport system permease family. FecCD subfamily.</text>
</comment>
<dbReference type="PANTHER" id="PTHR30472">
    <property type="entry name" value="FERRIC ENTEROBACTIN TRANSPORT SYSTEM PERMEASE PROTEIN"/>
    <property type="match status" value="1"/>
</dbReference>
<feature type="transmembrane region" description="Helical" evidence="8">
    <location>
        <begin position="248"/>
        <end position="278"/>
    </location>
</feature>
<evidence type="ECO:0000256" key="1">
    <source>
        <dbReference type="ARBA" id="ARBA00004651"/>
    </source>
</evidence>
<dbReference type="InterPro" id="IPR037294">
    <property type="entry name" value="ABC_BtuC-like"/>
</dbReference>
<sequence length="344" mass="35094">MAVSTLDVAALAASRRRRGRRTRIVVGILAGSVLTLLLLSVMLGDTIYSPLDVVGVAVGADVDGAFTIGTLRMPRAVMAMLAGFAFGIAGVTTQRLLRNPLASPDIIGITAGASAAAVFGILVLRWSGASVALLALVVGLLTAGIILAVSVGSAASARIILVGIGIGAMLDAVVGWLLLRASSFDVPTAMRWLSGSLNGMRWDDVIWLVVALALFAPLLLVLSTRLPQLELGDAAAIGLGVRASRVRLLLLLGAVALSAVATSATGPIAFVAFLAGPIAARMTGPGSRSILPAGLTGATLVLLCDLLGQHAFDLRFPVGIITGIIGAPYLLLLLMRQSRTGGSL</sequence>
<proteinExistence type="inferred from homology"/>
<evidence type="ECO:0000256" key="4">
    <source>
        <dbReference type="ARBA" id="ARBA00022475"/>
    </source>
</evidence>
<organism evidence="9 10">
    <name type="scientific">Agrococcus versicolor</name>
    <dbReference type="NCBI Taxonomy" id="501482"/>
    <lineage>
        <taxon>Bacteria</taxon>
        <taxon>Bacillati</taxon>
        <taxon>Actinomycetota</taxon>
        <taxon>Actinomycetes</taxon>
        <taxon>Micrococcales</taxon>
        <taxon>Microbacteriaceae</taxon>
        <taxon>Agrococcus</taxon>
    </lineage>
</organism>
<evidence type="ECO:0000256" key="3">
    <source>
        <dbReference type="ARBA" id="ARBA00022448"/>
    </source>
</evidence>
<gene>
    <name evidence="9" type="ORF">GCM10009846_26820</name>
</gene>
<feature type="transmembrane region" description="Helical" evidence="8">
    <location>
        <begin position="106"/>
        <end position="126"/>
    </location>
</feature>
<keyword evidence="3" id="KW-0813">Transport</keyword>
<keyword evidence="6 8" id="KW-1133">Transmembrane helix</keyword>
<dbReference type="InterPro" id="IPR000522">
    <property type="entry name" value="ABC_transptr_permease_BtuC"/>
</dbReference>
<dbReference type="RefSeq" id="WP_344344477.1">
    <property type="nucleotide sequence ID" value="NZ_BAAAQT010000008.1"/>
</dbReference>
<feature type="transmembrane region" description="Helical" evidence="8">
    <location>
        <begin position="159"/>
        <end position="179"/>
    </location>
</feature>
<dbReference type="Proteomes" id="UP001501599">
    <property type="component" value="Unassembled WGS sequence"/>
</dbReference>
<dbReference type="EMBL" id="BAAAQT010000008">
    <property type="protein sequence ID" value="GAA2175746.1"/>
    <property type="molecule type" value="Genomic_DNA"/>
</dbReference>
<comment type="caution">
    <text evidence="9">The sequence shown here is derived from an EMBL/GenBank/DDBJ whole genome shotgun (WGS) entry which is preliminary data.</text>
</comment>
<keyword evidence="5 8" id="KW-0812">Transmembrane</keyword>
<evidence type="ECO:0000313" key="10">
    <source>
        <dbReference type="Proteomes" id="UP001501599"/>
    </source>
</evidence>
<dbReference type="Gene3D" id="1.10.3470.10">
    <property type="entry name" value="ABC transporter involved in vitamin B12 uptake, BtuC"/>
    <property type="match status" value="1"/>
</dbReference>
<dbReference type="CDD" id="cd06550">
    <property type="entry name" value="TM_ABC_iron-siderophores_like"/>
    <property type="match status" value="1"/>
</dbReference>
<feature type="transmembrane region" description="Helical" evidence="8">
    <location>
        <begin position="132"/>
        <end position="152"/>
    </location>
</feature>
<evidence type="ECO:0000256" key="8">
    <source>
        <dbReference type="SAM" id="Phobius"/>
    </source>
</evidence>